<sequence length="307" mass="34284">MKTDVLKMLQEANERIEQLEKTRGNSHDDSSLLIPSYSLHDASSEGAGEALCYPDSGAAAQNPQNSMFMSIFSSNLVFSAQNSTQNAQNPMPKSLEDDLDAQDEVRVFRSSEDQEITDPEDFEEDETEELEISSSPFEVETSRSSSQQPGGEDSTIFEGNIRKIGGGRRHSDSDLFKGGPDTISLTPSDTVPVAPQNEYVRLQKYSRTNSWLKRNSINPDDDGGSSDSSEEERLSLIERQLKKKGGLVKYNPPRTKIHDKHYKRFGKNERSALAEFEYLQDMSTDVSGLQSSPELGQLMGQLQQQRM</sequence>
<dbReference type="Bgee" id="WBGene00012241">
    <property type="expression patterns" value="Expressed in embryo and 3 other cell types or tissues"/>
</dbReference>
<proteinExistence type="evidence at protein level"/>
<feature type="coiled-coil region" evidence="1">
    <location>
        <begin position="2"/>
        <end position="29"/>
    </location>
</feature>
<evidence type="ECO:0000256" key="1">
    <source>
        <dbReference type="SAM" id="Coils"/>
    </source>
</evidence>
<feature type="compositionally biased region" description="Acidic residues" evidence="2">
    <location>
        <begin position="113"/>
        <end position="131"/>
    </location>
</feature>
<name>D7SFQ3_CAEEL</name>
<feature type="region of interest" description="Disordered" evidence="2">
    <location>
        <begin position="285"/>
        <end position="307"/>
    </location>
</feature>
<accession>D7SFQ3</accession>
<feature type="region of interest" description="Disordered" evidence="2">
    <location>
        <begin position="109"/>
        <end position="198"/>
    </location>
</feature>
<dbReference type="HOGENOM" id="CLU_041200_0_0_1"/>
<dbReference type="EMBL" id="BX284601">
    <property type="protein sequence ID" value="CBM41235.1"/>
    <property type="molecule type" value="Genomic_DNA"/>
</dbReference>
<evidence type="ECO:0000256" key="2">
    <source>
        <dbReference type="SAM" id="MobiDB-lite"/>
    </source>
</evidence>
<gene>
    <name evidence="3" type="ORF">CELE_W04A8.6</name>
    <name evidence="3 5" type="ORF">W04A8.6</name>
</gene>
<dbReference type="AlphaFoldDB" id="D7SFQ3"/>
<feature type="compositionally biased region" description="Acidic residues" evidence="2">
    <location>
        <begin position="219"/>
        <end position="230"/>
    </location>
</feature>
<evidence type="ECO:0000313" key="3">
    <source>
        <dbReference type="EMBL" id="CBM41235.1"/>
    </source>
</evidence>
<dbReference type="WormBase" id="W04A8.6b">
    <property type="protein sequence ID" value="CE45063"/>
    <property type="gene ID" value="WBGene00012241"/>
</dbReference>
<protein>
    <submittedName>
        <fullName evidence="3">ANK_REP_REGION domain-containing protein</fullName>
    </submittedName>
</protein>
<dbReference type="PeptideAtlas" id="D7SFQ3"/>
<keyword evidence="4" id="KW-1185">Reference proteome</keyword>
<evidence type="ECO:0000313" key="4">
    <source>
        <dbReference type="Proteomes" id="UP000001940"/>
    </source>
</evidence>
<organism evidence="3 4">
    <name type="scientific">Caenorhabditis elegans</name>
    <dbReference type="NCBI Taxonomy" id="6239"/>
    <lineage>
        <taxon>Eukaryota</taxon>
        <taxon>Metazoa</taxon>
        <taxon>Ecdysozoa</taxon>
        <taxon>Nematoda</taxon>
        <taxon>Chromadorea</taxon>
        <taxon>Rhabditida</taxon>
        <taxon>Rhabditina</taxon>
        <taxon>Rhabditomorpha</taxon>
        <taxon>Rhabditoidea</taxon>
        <taxon>Rhabditidae</taxon>
        <taxon>Peloderinae</taxon>
        <taxon>Caenorhabditis</taxon>
    </lineage>
</organism>
<evidence type="ECO:0007829" key="6">
    <source>
        <dbReference type="PeptideAtlas" id="D7SFQ3"/>
    </source>
</evidence>
<keyword evidence="6" id="KW-1267">Proteomics identification</keyword>
<reference evidence="3 4" key="1">
    <citation type="journal article" date="1998" name="Science">
        <title>Genome sequence of the nematode C. elegans: a platform for investigating biology.</title>
        <authorList>
            <consortium name="The C. elegans sequencing consortium"/>
            <person name="Sulson J.E."/>
            <person name="Waterston R."/>
        </authorList>
    </citation>
    <scope>NUCLEOTIDE SEQUENCE [LARGE SCALE GENOMIC DNA]</scope>
    <source>
        <strain evidence="3 4">Bristol N2</strain>
    </source>
</reference>
<keyword evidence="1" id="KW-0175">Coiled coil</keyword>
<feature type="region of interest" description="Disordered" evidence="2">
    <location>
        <begin position="212"/>
        <end position="233"/>
    </location>
</feature>
<dbReference type="OrthoDB" id="5860225at2759"/>
<feature type="compositionally biased region" description="Polar residues" evidence="2">
    <location>
        <begin position="285"/>
        <end position="294"/>
    </location>
</feature>
<dbReference type="SMR" id="D7SFQ3"/>
<feature type="compositionally biased region" description="Low complexity" evidence="2">
    <location>
        <begin position="295"/>
        <end position="307"/>
    </location>
</feature>
<dbReference type="Proteomes" id="UP000001940">
    <property type="component" value="Chromosome I"/>
</dbReference>
<dbReference type="AGR" id="WB:WBGene00012241"/>
<dbReference type="ExpressionAtlas" id="D7SFQ3">
    <property type="expression patterns" value="baseline and differential"/>
</dbReference>
<evidence type="ECO:0000313" key="5">
    <source>
        <dbReference type="WormBase" id="W04A8.6b"/>
    </source>
</evidence>